<proteinExistence type="predicted"/>
<evidence type="ECO:0000313" key="1">
    <source>
        <dbReference type="EMBL" id="BAY83207.1"/>
    </source>
</evidence>
<dbReference type="OrthoDB" id="511113at2"/>
<keyword evidence="2" id="KW-1185">Reference proteome</keyword>
<organism evidence="1 2">
    <name type="scientific">Calothrix parasitica NIES-267</name>
    <dbReference type="NCBI Taxonomy" id="1973488"/>
    <lineage>
        <taxon>Bacteria</taxon>
        <taxon>Bacillati</taxon>
        <taxon>Cyanobacteriota</taxon>
        <taxon>Cyanophyceae</taxon>
        <taxon>Nostocales</taxon>
        <taxon>Calotrichaceae</taxon>
        <taxon>Calothrix</taxon>
    </lineage>
</organism>
<name>A0A1Z4LPR3_9CYAN</name>
<evidence type="ECO:0000313" key="2">
    <source>
        <dbReference type="Proteomes" id="UP000218418"/>
    </source>
</evidence>
<dbReference type="AlphaFoldDB" id="A0A1Z4LPR3"/>
<reference evidence="1 2" key="1">
    <citation type="submission" date="2017-06" db="EMBL/GenBank/DDBJ databases">
        <title>Genome sequencing of cyanobaciteial culture collection at National Institute for Environmental Studies (NIES).</title>
        <authorList>
            <person name="Hirose Y."/>
            <person name="Shimura Y."/>
            <person name="Fujisawa T."/>
            <person name="Nakamura Y."/>
            <person name="Kawachi M."/>
        </authorList>
    </citation>
    <scope>NUCLEOTIDE SEQUENCE [LARGE SCALE GENOMIC DNA]</scope>
    <source>
        <strain evidence="1 2">NIES-267</strain>
    </source>
</reference>
<dbReference type="EMBL" id="AP018227">
    <property type="protein sequence ID" value="BAY83207.1"/>
    <property type="molecule type" value="Genomic_DNA"/>
</dbReference>
<sequence>MYPKFESLAEENEFIIFNNIVFNTSQIKENIINGFKTKNSDLNFCSKNKFLRLYFREINNQSIFNRIEWKFWLKKDVQCELITFDTIKPLNQLQLRIILDFSSTLKAIDNTSDNQQHQENKNAEYLNLDISLDFACKELEPETTPKIDNIETVSLKNLYEQNTTYFHSFSGEEICI</sequence>
<dbReference type="Proteomes" id="UP000218418">
    <property type="component" value="Chromosome"/>
</dbReference>
<gene>
    <name evidence="1" type="ORF">NIES267_26940</name>
</gene>
<accession>A0A1Z4LPR3</accession>
<protein>
    <submittedName>
        <fullName evidence="1">Uncharacterized protein</fullName>
    </submittedName>
</protein>